<dbReference type="FunFam" id="3.40.50.300:FF:000012">
    <property type="entry name" value="Transitional endoplasmic reticulum ATPase"/>
    <property type="match status" value="1"/>
</dbReference>
<dbReference type="CDD" id="cd19529">
    <property type="entry name" value="RecA-like_VCP_r2"/>
    <property type="match status" value="1"/>
</dbReference>
<dbReference type="FunFam" id="1.10.8.60:FF:000038">
    <property type="entry name" value="spermatogenesis-associated protein 5-like protein 1"/>
    <property type="match status" value="1"/>
</dbReference>
<name>A0A1V6N556_METAZ</name>
<evidence type="ECO:0000256" key="2">
    <source>
        <dbReference type="ARBA" id="ARBA00022737"/>
    </source>
</evidence>
<dbReference type="SMART" id="SM01072">
    <property type="entry name" value="CDC48_2"/>
    <property type="match status" value="1"/>
</dbReference>
<gene>
    <name evidence="8" type="primary">cdc48</name>
    <name evidence="8" type="ORF">MBBAR_1c01140</name>
</gene>
<dbReference type="EMBL" id="JXMW01000001">
    <property type="protein sequence ID" value="OQD59717.1"/>
    <property type="molecule type" value="Genomic_DNA"/>
</dbReference>
<dbReference type="FunFam" id="1.10.8.60:FF:000057">
    <property type="entry name" value="AAA family ATPase, CDC48 subfamily"/>
    <property type="match status" value="1"/>
</dbReference>
<dbReference type="AlphaFoldDB" id="A0A1V6N556"/>
<keyword evidence="3" id="KW-0547">Nucleotide-binding</keyword>
<dbReference type="Gene3D" id="2.40.40.20">
    <property type="match status" value="1"/>
</dbReference>
<dbReference type="InterPro" id="IPR005938">
    <property type="entry name" value="AAA_ATPase_CDC48"/>
</dbReference>
<keyword evidence="8" id="KW-0132">Cell division</keyword>
<dbReference type="SUPFAM" id="SSF52540">
    <property type="entry name" value="P-loop containing nucleoside triphosphate hydrolases"/>
    <property type="match status" value="2"/>
</dbReference>
<dbReference type="SMART" id="SM00382">
    <property type="entry name" value="AAA"/>
    <property type="match status" value="2"/>
</dbReference>
<dbReference type="InterPro" id="IPR041569">
    <property type="entry name" value="AAA_lid_3"/>
</dbReference>
<dbReference type="InterPro" id="IPR003338">
    <property type="entry name" value="CDC4_N-term_subdom"/>
</dbReference>
<dbReference type="Pfam" id="PF17862">
    <property type="entry name" value="AAA_lid_3"/>
    <property type="match status" value="2"/>
</dbReference>
<dbReference type="Pfam" id="PF02933">
    <property type="entry name" value="CDC48_2"/>
    <property type="match status" value="1"/>
</dbReference>
<dbReference type="InterPro" id="IPR029067">
    <property type="entry name" value="CDC48_domain_2-like_sf"/>
</dbReference>
<keyword evidence="2" id="KW-0677">Repeat</keyword>
<keyword evidence="9" id="KW-1185">Reference proteome</keyword>
<sequence length="734" mass="80665">MERQEINLKVAEAIAQSDVGRGIARIDPACMEKLDLLDGDIIEIEANKITAAKAVSSQSDIGLGVIRIDGILRKNAGASIGGEIIVRKAEVKEAKKIVLAPVEHQISIRGDVRSAFANQVMTQGDIIVTGVRQQRTPQPGRGGSLIDDMFREMMDVSPLGEIKLAVVSTSPAGIVKVGPNTTLEVQTEPVDVSKVEGMKNVIDVSYEDIGGLKEEVKKVREMIEIPLKRPELFERLGISPPKGVLMHGPPGTGKTLLAKAVASESDAHFILINGPEIMSKYVGGSEENLREFFEEAEENSPSIIFIDELDAIAPKREETQGEVERRTVAQLLTLMDGLKSRGQVVVIGATNRPDSLDQALRRPGRFDREIEIGVPDSEERKEVMEIHTRGMPLDEDVDLDEIADTTHGFVGADLESLCKEAAMRVVRRILPEIKGDEEIPKETLKKIIVKKDDFKEALKEIQPSALREVLVQIPDIGWDDIGGLENAKQELQEAVEWPLKYPENFEKFGVKPPKGTLLFGSPGTGKTLLAKAVANESEANFIAVKGPELLSKWVGESEKGVREVFRKARQTAPTVVFFDEIDSIASTRGDSSGDSGVTQRVVNQLLTEIDGMEELQDVAIIAATNRPDIIDPGLMRPGRFDRHIKVENPNEEGRLAIFKVHSADMPLAKDVNLKKLAKETEDYVGADIEAVCREAAMLTLRDNIEAKEVSMKYFNKAMEKVKPTSDDGDMVQYL</sequence>
<dbReference type="Gene3D" id="3.10.330.10">
    <property type="match status" value="1"/>
</dbReference>
<dbReference type="InterPro" id="IPR003959">
    <property type="entry name" value="ATPase_AAA_core"/>
</dbReference>
<feature type="domain" description="AAA+ ATPase" evidence="5">
    <location>
        <begin position="512"/>
        <end position="650"/>
    </location>
</feature>
<dbReference type="FunFam" id="3.40.50.300:FF:000018">
    <property type="entry name" value="Cell division control 48"/>
    <property type="match status" value="1"/>
</dbReference>
<feature type="domain" description="CDC48 N-terminal subdomain" evidence="7">
    <location>
        <begin position="7"/>
        <end position="91"/>
    </location>
</feature>
<evidence type="ECO:0000259" key="7">
    <source>
        <dbReference type="SMART" id="SM01073"/>
    </source>
</evidence>
<dbReference type="SUPFAM" id="SSF50692">
    <property type="entry name" value="ADC-like"/>
    <property type="match status" value="1"/>
</dbReference>
<dbReference type="Pfam" id="PF00004">
    <property type="entry name" value="AAA"/>
    <property type="match status" value="2"/>
</dbReference>
<keyword evidence="8" id="KW-0131">Cell cycle</keyword>
<evidence type="ECO:0000313" key="9">
    <source>
        <dbReference type="Proteomes" id="UP000191661"/>
    </source>
</evidence>
<dbReference type="PANTHER" id="PTHR23077">
    <property type="entry name" value="AAA-FAMILY ATPASE"/>
    <property type="match status" value="1"/>
</dbReference>
<dbReference type="FunFam" id="2.40.40.20:FF:000007">
    <property type="entry name" value="AAA family ATPase"/>
    <property type="match status" value="1"/>
</dbReference>
<dbReference type="InterPro" id="IPR003593">
    <property type="entry name" value="AAA+_ATPase"/>
</dbReference>
<dbReference type="PANTHER" id="PTHR23077:SF201">
    <property type="entry name" value="PROTEIN CDCH"/>
    <property type="match status" value="1"/>
</dbReference>
<dbReference type="NCBIfam" id="TIGR01243">
    <property type="entry name" value="CDC48"/>
    <property type="match status" value="1"/>
</dbReference>
<dbReference type="GO" id="GO:0005524">
    <property type="term" value="F:ATP binding"/>
    <property type="evidence" value="ECO:0007669"/>
    <property type="project" value="UniProtKB-KW"/>
</dbReference>
<feature type="domain" description="AAA+ ATPase" evidence="5">
    <location>
        <begin position="240"/>
        <end position="376"/>
    </location>
</feature>
<dbReference type="InterPro" id="IPR004201">
    <property type="entry name" value="Cdc48_dom2"/>
</dbReference>
<comment type="caution">
    <text evidence="8">The sequence shown here is derived from an EMBL/GenBank/DDBJ whole genome shotgun (WGS) entry which is preliminary data.</text>
</comment>
<dbReference type="SMART" id="SM01073">
    <property type="entry name" value="CDC48_N"/>
    <property type="match status" value="1"/>
</dbReference>
<dbReference type="PROSITE" id="PS00674">
    <property type="entry name" value="AAA"/>
    <property type="match status" value="1"/>
</dbReference>
<dbReference type="InterPro" id="IPR050168">
    <property type="entry name" value="AAA_ATPase_domain"/>
</dbReference>
<dbReference type="GO" id="GO:0016887">
    <property type="term" value="F:ATP hydrolysis activity"/>
    <property type="evidence" value="ECO:0007669"/>
    <property type="project" value="InterPro"/>
</dbReference>
<dbReference type="Proteomes" id="UP000191661">
    <property type="component" value="Unassembled WGS sequence"/>
</dbReference>
<evidence type="ECO:0000313" key="8">
    <source>
        <dbReference type="EMBL" id="OQD59717.1"/>
    </source>
</evidence>
<protein>
    <submittedName>
        <fullName evidence="8">Cell division cycle protein 48</fullName>
    </submittedName>
</protein>
<evidence type="ECO:0000256" key="4">
    <source>
        <dbReference type="ARBA" id="ARBA00022840"/>
    </source>
</evidence>
<dbReference type="GO" id="GO:0051301">
    <property type="term" value="P:cell division"/>
    <property type="evidence" value="ECO:0007669"/>
    <property type="project" value="UniProtKB-KW"/>
</dbReference>
<evidence type="ECO:0000256" key="1">
    <source>
        <dbReference type="ARBA" id="ARBA00009833"/>
    </source>
</evidence>
<evidence type="ECO:0000259" key="5">
    <source>
        <dbReference type="SMART" id="SM00382"/>
    </source>
</evidence>
<dbReference type="InterPro" id="IPR027417">
    <property type="entry name" value="P-loop_NTPase"/>
</dbReference>
<proteinExistence type="inferred from homology"/>
<dbReference type="SUPFAM" id="SSF54585">
    <property type="entry name" value="Cdc48 domain 2-like"/>
    <property type="match status" value="1"/>
</dbReference>
<accession>A0A1V6N556</accession>
<evidence type="ECO:0000259" key="6">
    <source>
        <dbReference type="SMART" id="SM01072"/>
    </source>
</evidence>
<organism evidence="8 9">
    <name type="scientific">Methanobrevibacter arboriphilus JCM 13429 = DSM 1125</name>
    <dbReference type="NCBI Taxonomy" id="1300164"/>
    <lineage>
        <taxon>Archaea</taxon>
        <taxon>Methanobacteriati</taxon>
        <taxon>Methanobacteriota</taxon>
        <taxon>Methanomada group</taxon>
        <taxon>Methanobacteria</taxon>
        <taxon>Methanobacteriales</taxon>
        <taxon>Methanobacteriaceae</taxon>
        <taxon>Methanobrevibacter</taxon>
    </lineage>
</organism>
<comment type="similarity">
    <text evidence="1">Belongs to the AAA ATPase family. CDC48 subfamily.</text>
</comment>
<dbReference type="InterPro" id="IPR009010">
    <property type="entry name" value="Asp_de-COase-like_dom_sf"/>
</dbReference>
<dbReference type="Gene3D" id="1.10.8.60">
    <property type="match status" value="2"/>
</dbReference>
<reference evidence="8 9" key="1">
    <citation type="submission" date="2014-12" db="EMBL/GenBank/DDBJ databases">
        <title>Genome sequence of Methanobrevibacter arboriphilicus DH1, DSM1125.</title>
        <authorList>
            <person name="Poehlein A."/>
            <person name="Thauer R.K."/>
            <person name="Seedorf H."/>
            <person name="Daniel R."/>
        </authorList>
    </citation>
    <scope>NUCLEOTIDE SEQUENCE [LARGE SCALE GENOMIC DNA]</scope>
    <source>
        <strain evidence="8 9">DH1</strain>
    </source>
</reference>
<dbReference type="InterPro" id="IPR003960">
    <property type="entry name" value="ATPase_AAA_CS"/>
</dbReference>
<dbReference type="RefSeq" id="WP_080459350.1">
    <property type="nucleotide sequence ID" value="NZ_JXMW01000001.1"/>
</dbReference>
<evidence type="ECO:0000256" key="3">
    <source>
        <dbReference type="ARBA" id="ARBA00022741"/>
    </source>
</evidence>
<dbReference type="Pfam" id="PF02359">
    <property type="entry name" value="CDC48_N"/>
    <property type="match status" value="1"/>
</dbReference>
<keyword evidence="4" id="KW-0067">ATP-binding</keyword>
<dbReference type="Gene3D" id="3.40.50.300">
    <property type="entry name" value="P-loop containing nucleotide triphosphate hydrolases"/>
    <property type="match status" value="2"/>
</dbReference>
<feature type="domain" description="CDC48" evidence="6">
    <location>
        <begin position="107"/>
        <end position="192"/>
    </location>
</feature>
<dbReference type="OrthoDB" id="77269at2157"/>